<dbReference type="Pfam" id="PF01189">
    <property type="entry name" value="Methyltr_RsmB-F"/>
    <property type="match status" value="1"/>
</dbReference>
<feature type="active site" description="Nucleophile" evidence="5">
    <location>
        <position position="390"/>
    </location>
</feature>
<dbReference type="STRING" id="1193182.BN11_210021"/>
<accession>W6JW53</accession>
<gene>
    <name evidence="7" type="ORF">BN11_210021</name>
</gene>
<dbReference type="Gene3D" id="1.10.940.10">
    <property type="entry name" value="NusB-like"/>
    <property type="match status" value="1"/>
</dbReference>
<keyword evidence="1 5" id="KW-0489">Methyltransferase</keyword>
<dbReference type="SUPFAM" id="SSF53335">
    <property type="entry name" value="S-adenosyl-L-methionine-dependent methyltransferases"/>
    <property type="match status" value="1"/>
</dbReference>
<feature type="domain" description="SAM-dependent MTase RsmB/NOP-type" evidence="6">
    <location>
        <begin position="152"/>
        <end position="457"/>
    </location>
</feature>
<evidence type="ECO:0000313" key="8">
    <source>
        <dbReference type="Proteomes" id="UP000035763"/>
    </source>
</evidence>
<evidence type="ECO:0000256" key="2">
    <source>
        <dbReference type="ARBA" id="ARBA00022679"/>
    </source>
</evidence>
<dbReference type="Proteomes" id="UP000035763">
    <property type="component" value="Unassembled WGS sequence"/>
</dbReference>
<dbReference type="GO" id="GO:0001510">
    <property type="term" value="P:RNA methylation"/>
    <property type="evidence" value="ECO:0007669"/>
    <property type="project" value="InterPro"/>
</dbReference>
<dbReference type="Pfam" id="PF01029">
    <property type="entry name" value="NusB"/>
    <property type="match status" value="1"/>
</dbReference>
<reference evidence="7 8" key="1">
    <citation type="journal article" date="2013" name="ISME J.">
        <title>A metabolic model for members of the genus Tetrasphaera involved in enhanced biological phosphorus removal.</title>
        <authorList>
            <person name="Kristiansen R."/>
            <person name="Nguyen H.T.T."/>
            <person name="Saunders A.M."/>
            <person name="Nielsen J.L."/>
            <person name="Wimmer R."/>
            <person name="Le V.Q."/>
            <person name="McIlroy S.J."/>
            <person name="Petrovski S."/>
            <person name="Seviour R.J."/>
            <person name="Calteau A."/>
            <person name="Nielsen K.L."/>
            <person name="Nielsen P.H."/>
        </authorList>
    </citation>
    <scope>NUCLEOTIDE SEQUENCE [LARGE SCALE GENOMIC DNA]</scope>
    <source>
        <strain evidence="7 8">Ben110</strain>
    </source>
</reference>
<dbReference type="InterPro" id="IPR035926">
    <property type="entry name" value="NusB-like_sf"/>
</dbReference>
<keyword evidence="2 5" id="KW-0808">Transferase</keyword>
<organism evidence="7 8">
    <name type="scientific">Nostocoides australiense Ben110</name>
    <dbReference type="NCBI Taxonomy" id="1193182"/>
    <lineage>
        <taxon>Bacteria</taxon>
        <taxon>Bacillati</taxon>
        <taxon>Actinomycetota</taxon>
        <taxon>Actinomycetes</taxon>
        <taxon>Micrococcales</taxon>
        <taxon>Intrasporangiaceae</taxon>
        <taxon>Nostocoides</taxon>
    </lineage>
</organism>
<keyword evidence="3 5" id="KW-0949">S-adenosyl-L-methionine</keyword>
<dbReference type="EMBL" id="CAJA01000124">
    <property type="protein sequence ID" value="CCH72916.1"/>
    <property type="molecule type" value="Genomic_DNA"/>
</dbReference>
<dbReference type="InterPro" id="IPR001678">
    <property type="entry name" value="MeTrfase_RsmB-F_NOP2_dom"/>
</dbReference>
<evidence type="ECO:0000256" key="5">
    <source>
        <dbReference type="PROSITE-ProRule" id="PRU01023"/>
    </source>
</evidence>
<dbReference type="SUPFAM" id="SSF48013">
    <property type="entry name" value="NusB-like"/>
    <property type="match status" value="1"/>
</dbReference>
<keyword evidence="4 5" id="KW-0694">RNA-binding</keyword>
<comment type="similarity">
    <text evidence="5">Belongs to the class I-like SAM-binding methyltransferase superfamily. RsmB/NOP family.</text>
</comment>
<name>W6JW53_9MICO</name>
<dbReference type="PRINTS" id="PR02008">
    <property type="entry name" value="RCMTFAMILY"/>
</dbReference>
<feature type="binding site" evidence="5">
    <location>
        <position position="286"/>
    </location>
    <ligand>
        <name>S-adenosyl-L-methionine</name>
        <dbReference type="ChEBI" id="CHEBI:59789"/>
    </ligand>
</feature>
<dbReference type="PANTHER" id="PTHR22807:SF53">
    <property type="entry name" value="RIBOSOMAL RNA SMALL SUBUNIT METHYLTRANSFERASE B-RELATED"/>
    <property type="match status" value="1"/>
</dbReference>
<dbReference type="PANTHER" id="PTHR22807">
    <property type="entry name" value="NOP2 YEAST -RELATED NOL1/NOP2/FMU SUN DOMAIN-CONTAINING"/>
    <property type="match status" value="1"/>
</dbReference>
<protein>
    <submittedName>
        <fullName evidence="7">Putative enzyme</fullName>
        <ecNumber evidence="7">2.1.1.-</ecNumber>
    </submittedName>
</protein>
<feature type="binding site" evidence="5">
    <location>
        <begin position="261"/>
        <end position="267"/>
    </location>
    <ligand>
        <name>S-adenosyl-L-methionine</name>
        <dbReference type="ChEBI" id="CHEBI:59789"/>
    </ligand>
</feature>
<dbReference type="GO" id="GO:0003723">
    <property type="term" value="F:RNA binding"/>
    <property type="evidence" value="ECO:0007669"/>
    <property type="project" value="UniProtKB-UniRule"/>
</dbReference>
<evidence type="ECO:0000313" key="7">
    <source>
        <dbReference type="EMBL" id="CCH72916.1"/>
    </source>
</evidence>
<dbReference type="InterPro" id="IPR023267">
    <property type="entry name" value="RCMT"/>
</dbReference>
<dbReference type="CDD" id="cd02440">
    <property type="entry name" value="AdoMet_MTases"/>
    <property type="match status" value="1"/>
</dbReference>
<dbReference type="InterPro" id="IPR049560">
    <property type="entry name" value="MeTrfase_RsmB-F_NOP2_cat"/>
</dbReference>
<evidence type="ECO:0000256" key="1">
    <source>
        <dbReference type="ARBA" id="ARBA00022603"/>
    </source>
</evidence>
<feature type="binding site" evidence="5">
    <location>
        <position position="337"/>
    </location>
    <ligand>
        <name>S-adenosyl-L-methionine</name>
        <dbReference type="ChEBI" id="CHEBI:59789"/>
    </ligand>
</feature>
<dbReference type="EC" id="2.1.1.-" evidence="7"/>
<proteinExistence type="inferred from homology"/>
<comment type="caution">
    <text evidence="7">The sequence shown here is derived from an EMBL/GenBank/DDBJ whole genome shotgun (WGS) entry which is preliminary data.</text>
</comment>
<dbReference type="InterPro" id="IPR029063">
    <property type="entry name" value="SAM-dependent_MTases_sf"/>
</dbReference>
<dbReference type="PROSITE" id="PS51686">
    <property type="entry name" value="SAM_MT_RSMB_NOP"/>
    <property type="match status" value="1"/>
</dbReference>
<feature type="binding site" evidence="5">
    <location>
        <position position="319"/>
    </location>
    <ligand>
        <name>S-adenosyl-L-methionine</name>
        <dbReference type="ChEBI" id="CHEBI:59789"/>
    </ligand>
</feature>
<keyword evidence="8" id="KW-1185">Reference proteome</keyword>
<evidence type="ECO:0000256" key="4">
    <source>
        <dbReference type="ARBA" id="ARBA00022884"/>
    </source>
</evidence>
<dbReference type="GO" id="GO:0006355">
    <property type="term" value="P:regulation of DNA-templated transcription"/>
    <property type="evidence" value="ECO:0007669"/>
    <property type="project" value="InterPro"/>
</dbReference>
<dbReference type="GO" id="GO:0008173">
    <property type="term" value="F:RNA methyltransferase activity"/>
    <property type="evidence" value="ECO:0007669"/>
    <property type="project" value="InterPro"/>
</dbReference>
<dbReference type="InterPro" id="IPR006027">
    <property type="entry name" value="NusB_RsmB_TIM44"/>
</dbReference>
<evidence type="ECO:0000259" key="6">
    <source>
        <dbReference type="PROSITE" id="PS51686"/>
    </source>
</evidence>
<evidence type="ECO:0000256" key="3">
    <source>
        <dbReference type="ARBA" id="ARBA00022691"/>
    </source>
</evidence>
<dbReference type="AlphaFoldDB" id="W6JW53"/>
<dbReference type="Gene3D" id="3.40.50.150">
    <property type="entry name" value="Vaccinia Virus protein VP39"/>
    <property type="match status" value="1"/>
</dbReference>
<sequence length="458" mass="47914">MRSVASGGYANLDLPKELRQRRLSGRDAAFATELTYGATRLRGIYDRIIEIAADRPIARIDGGVLDTLRLGAHQLLGMRVPPHAAADTSVALARQVNGAGAAGLVNAVLRRISEADLEEWLTRIVPADADATTKAAIQHSHPEWIAKALRQALLGHGASTPATVDADLAAVLAADNAAAEVNLVARPGLVTVEELAVDGATAHPHVPTAALLPSGDPGQVAAVRDGRAAVQDAGSQVVALTLAAAPLVRAARGRERWLDLCAGPGGKAGLLAALAIEQRADLVANEVQPHRAELVAATLRVASERAEGVGLTLEVRTGDGRDYGVDEPAAYDRILIDAPCTGLGALRRRPEARWRRQPSDLAALGSLQRELLASALDALAPGGVAVYATCSPHLAETTFVVGDVLKKRSDIEHLDARPVVEEVTCGWGGTLGAGPDVQLWPHDHGTDGMFLALLRKQG</sequence>